<protein>
    <submittedName>
        <fullName evidence="2">Uncharacterized protein</fullName>
    </submittedName>
</protein>
<dbReference type="Proteomes" id="UP000192591">
    <property type="component" value="Unassembled WGS sequence"/>
</dbReference>
<gene>
    <name evidence="2" type="ORF">B1813_15980</name>
</gene>
<proteinExistence type="predicted"/>
<comment type="caution">
    <text evidence="2">The sequence shown here is derived from an EMBL/GenBank/DDBJ whole genome shotgun (WGS) entry which is preliminary data.</text>
</comment>
<name>A0A1V9A1T4_SACPI</name>
<organism evidence="2 3">
    <name type="scientific">Saccharomonospora piscinae</name>
    <dbReference type="NCBI Taxonomy" id="687388"/>
    <lineage>
        <taxon>Bacteria</taxon>
        <taxon>Bacillati</taxon>
        <taxon>Actinomycetota</taxon>
        <taxon>Actinomycetes</taxon>
        <taxon>Pseudonocardiales</taxon>
        <taxon>Pseudonocardiaceae</taxon>
        <taxon>Saccharomonospora</taxon>
    </lineage>
</organism>
<dbReference type="STRING" id="1962155.B1813_15980"/>
<feature type="compositionally biased region" description="Low complexity" evidence="1">
    <location>
        <begin position="19"/>
        <end position="28"/>
    </location>
</feature>
<keyword evidence="3" id="KW-1185">Reference proteome</keyword>
<evidence type="ECO:0000313" key="3">
    <source>
        <dbReference type="Proteomes" id="UP000192591"/>
    </source>
</evidence>
<evidence type="ECO:0000256" key="1">
    <source>
        <dbReference type="SAM" id="MobiDB-lite"/>
    </source>
</evidence>
<reference evidence="2 3" key="1">
    <citation type="submission" date="2017-02" db="EMBL/GenBank/DDBJ databases">
        <title>Draft genome of Saccharomonospora sp. 154.</title>
        <authorList>
            <person name="Alonso-Carmona G.S."/>
            <person name="De La Haba R."/>
            <person name="Vera-Gargallo B."/>
            <person name="Sandoval-Trujillo A.H."/>
            <person name="Ramirez-Duran N."/>
            <person name="Ventosa A."/>
        </authorList>
    </citation>
    <scope>NUCLEOTIDE SEQUENCE [LARGE SCALE GENOMIC DNA]</scope>
    <source>
        <strain evidence="2 3">LRS4.154</strain>
    </source>
</reference>
<feature type="region of interest" description="Disordered" evidence="1">
    <location>
        <begin position="1"/>
        <end position="28"/>
    </location>
</feature>
<dbReference type="AlphaFoldDB" id="A0A1V9A1T4"/>
<dbReference type="EMBL" id="MWIH01000006">
    <property type="protein sequence ID" value="OQO90998.1"/>
    <property type="molecule type" value="Genomic_DNA"/>
</dbReference>
<evidence type="ECO:0000313" key="2">
    <source>
        <dbReference type="EMBL" id="OQO90998.1"/>
    </source>
</evidence>
<accession>A0A1V9A1T4</accession>
<sequence length="155" mass="16713">MAREIRGIARPGGDPIYRPPQDATPADAPDAVDIAAARAHRVAVSAHTTHDGGGFALDTETLERLARRWNDFAMRYREALRLADEVAAAKPPGWDYASVGYTRAVRSSGAALLRVLKERAGYCEAMRDRCRAALGKYGSAEDEARATVVTGGDLE</sequence>